<evidence type="ECO:0000256" key="5">
    <source>
        <dbReference type="ARBA" id="ARBA00022832"/>
    </source>
</evidence>
<evidence type="ECO:0000313" key="14">
    <source>
        <dbReference type="Proteomes" id="UP001168972"/>
    </source>
</evidence>
<dbReference type="GO" id="GO:0006636">
    <property type="term" value="P:unsaturated fatty acid biosynthetic process"/>
    <property type="evidence" value="ECO:0007669"/>
    <property type="project" value="TreeGrafter"/>
</dbReference>
<accession>A0AA39G5S2</accession>
<keyword evidence="7 11" id="KW-0560">Oxidoreductase</keyword>
<evidence type="ECO:0000256" key="2">
    <source>
        <dbReference type="ARBA" id="ARBA00009295"/>
    </source>
</evidence>
<keyword evidence="3 11" id="KW-0444">Lipid biosynthesis</keyword>
<keyword evidence="9 12" id="KW-0472">Membrane</keyword>
<proteinExistence type="inferred from homology"/>
<comment type="similarity">
    <text evidence="2 11">Belongs to the fatty acid desaturase type 1 family.</text>
</comment>
<evidence type="ECO:0000256" key="3">
    <source>
        <dbReference type="ARBA" id="ARBA00022516"/>
    </source>
</evidence>
<evidence type="ECO:0000256" key="9">
    <source>
        <dbReference type="ARBA" id="ARBA00023136"/>
    </source>
</evidence>
<keyword evidence="5" id="KW-0276">Fatty acid metabolism</keyword>
<sequence length="257" mass="30201">MSEQGKIEGEKFNIHWPWVLWCIYLYILGVYGIYQLITCSMWLTIIYAIMIMLFGSLGLTIGAHRLWAHRTYDAKWYIKLILMLAHTLTGVGSIHDWVLAHRIHHKFHGTDKDPYNHNRGFLYSHIISNFTKKSADYDKLAKIIDMRDMESDIYVWFQNKFYIPLFIIFGLLLPINAPAEYWGESIVTSFFVIGFLRLAVLLNVSWLINSATHIWSLKPQDKLKSIFDTYLLLFKLFVHRPQNHGTVVIDRQGIYVQ</sequence>
<keyword evidence="14" id="KW-1185">Reference proteome</keyword>
<evidence type="ECO:0000256" key="1">
    <source>
        <dbReference type="ARBA" id="ARBA00004141"/>
    </source>
</evidence>
<evidence type="ECO:0000256" key="10">
    <source>
        <dbReference type="ARBA" id="ARBA00023160"/>
    </source>
</evidence>
<evidence type="ECO:0000313" key="13">
    <source>
        <dbReference type="EMBL" id="KAK0182032.1"/>
    </source>
</evidence>
<keyword evidence="10 11" id="KW-0275">Fatty acid biosynthesis</keyword>
<dbReference type="AlphaFoldDB" id="A0AA39G5S2"/>
<comment type="caution">
    <text evidence="13">The sequence shown here is derived from an EMBL/GenBank/DDBJ whole genome shotgun (WGS) entry which is preliminary data.</text>
</comment>
<dbReference type="PANTHER" id="PTHR11351:SF26">
    <property type="entry name" value="FATTY ACID DESATURASE DOMAIN-CONTAINING PROTEIN"/>
    <property type="match status" value="1"/>
</dbReference>
<evidence type="ECO:0000256" key="12">
    <source>
        <dbReference type="SAM" id="Phobius"/>
    </source>
</evidence>
<dbReference type="PRINTS" id="PR00075">
    <property type="entry name" value="FACDDSATRASE"/>
</dbReference>
<dbReference type="GO" id="GO:0004768">
    <property type="term" value="F:stearoyl-CoA 9-desaturase activity"/>
    <property type="evidence" value="ECO:0007669"/>
    <property type="project" value="TreeGrafter"/>
</dbReference>
<evidence type="ECO:0000256" key="8">
    <source>
        <dbReference type="ARBA" id="ARBA00023098"/>
    </source>
</evidence>
<evidence type="ECO:0000256" key="4">
    <source>
        <dbReference type="ARBA" id="ARBA00022692"/>
    </source>
</evidence>
<evidence type="ECO:0000256" key="6">
    <source>
        <dbReference type="ARBA" id="ARBA00022989"/>
    </source>
</evidence>
<dbReference type="InterPro" id="IPR015876">
    <property type="entry name" value="Acyl-CoA_DS"/>
</dbReference>
<feature type="transmembrane region" description="Helical" evidence="12">
    <location>
        <begin position="185"/>
        <end position="208"/>
    </location>
</feature>
<name>A0AA39G5S2_MICHY</name>
<gene>
    <name evidence="13" type="ORF">PV327_000204</name>
</gene>
<dbReference type="PANTHER" id="PTHR11351">
    <property type="entry name" value="ACYL-COA DESATURASE"/>
    <property type="match status" value="1"/>
</dbReference>
<comment type="subcellular location">
    <subcellularLocation>
        <location evidence="1">Membrane</location>
        <topology evidence="1">Multi-pass membrane protein</topology>
    </subcellularLocation>
</comment>
<dbReference type="EMBL" id="JAQQBR010000001">
    <property type="protein sequence ID" value="KAK0182032.1"/>
    <property type="molecule type" value="Genomic_DNA"/>
</dbReference>
<comment type="cofactor">
    <cofactor evidence="11">
        <name>Fe(2+)</name>
        <dbReference type="ChEBI" id="CHEBI:29033"/>
    </cofactor>
</comment>
<dbReference type="GO" id="GO:0005789">
    <property type="term" value="C:endoplasmic reticulum membrane"/>
    <property type="evidence" value="ECO:0007669"/>
    <property type="project" value="TreeGrafter"/>
</dbReference>
<keyword evidence="4 11" id="KW-0812">Transmembrane</keyword>
<reference evidence="13" key="1">
    <citation type="journal article" date="2023" name="bioRxiv">
        <title>Scaffold-level genome assemblies of two parasitoid biocontrol wasps reveal the parthenogenesis mechanism and an associated novel virus.</title>
        <authorList>
            <person name="Inwood S."/>
            <person name="Skelly J."/>
            <person name="Guhlin J."/>
            <person name="Harrop T."/>
            <person name="Goldson S."/>
            <person name="Dearden P."/>
        </authorList>
    </citation>
    <scope>NUCLEOTIDE SEQUENCE</scope>
    <source>
        <strain evidence="13">Lincoln</strain>
        <tissue evidence="13">Whole body</tissue>
    </source>
</reference>
<dbReference type="GO" id="GO:0005506">
    <property type="term" value="F:iron ion binding"/>
    <property type="evidence" value="ECO:0007669"/>
    <property type="project" value="TreeGrafter"/>
</dbReference>
<feature type="transmembrane region" description="Helical" evidence="12">
    <location>
        <begin position="41"/>
        <end position="64"/>
    </location>
</feature>
<keyword evidence="8" id="KW-0443">Lipid metabolism</keyword>
<evidence type="ECO:0000256" key="11">
    <source>
        <dbReference type="RuleBase" id="RU000581"/>
    </source>
</evidence>
<feature type="transmembrane region" description="Helical" evidence="12">
    <location>
        <begin position="15"/>
        <end position="34"/>
    </location>
</feature>
<reference evidence="13" key="2">
    <citation type="submission" date="2023-03" db="EMBL/GenBank/DDBJ databases">
        <authorList>
            <person name="Inwood S.N."/>
            <person name="Skelly J.G."/>
            <person name="Guhlin J."/>
            <person name="Harrop T.W.R."/>
            <person name="Goldson S.G."/>
            <person name="Dearden P.K."/>
        </authorList>
    </citation>
    <scope>NUCLEOTIDE SEQUENCE</scope>
    <source>
        <strain evidence="13">Lincoln</strain>
        <tissue evidence="13">Whole body</tissue>
    </source>
</reference>
<protein>
    <recommendedName>
        <fullName evidence="15">Acyl-CoA desaturase</fullName>
    </recommendedName>
</protein>
<evidence type="ECO:0008006" key="15">
    <source>
        <dbReference type="Google" id="ProtNLM"/>
    </source>
</evidence>
<feature type="transmembrane region" description="Helical" evidence="12">
    <location>
        <begin position="76"/>
        <end position="99"/>
    </location>
</feature>
<organism evidence="13 14">
    <name type="scientific">Microctonus hyperodae</name>
    <name type="common">Parasitoid wasp</name>
    <dbReference type="NCBI Taxonomy" id="165561"/>
    <lineage>
        <taxon>Eukaryota</taxon>
        <taxon>Metazoa</taxon>
        <taxon>Ecdysozoa</taxon>
        <taxon>Arthropoda</taxon>
        <taxon>Hexapoda</taxon>
        <taxon>Insecta</taxon>
        <taxon>Pterygota</taxon>
        <taxon>Neoptera</taxon>
        <taxon>Endopterygota</taxon>
        <taxon>Hymenoptera</taxon>
        <taxon>Apocrita</taxon>
        <taxon>Ichneumonoidea</taxon>
        <taxon>Braconidae</taxon>
        <taxon>Euphorinae</taxon>
        <taxon>Microctonus</taxon>
    </lineage>
</organism>
<evidence type="ECO:0000256" key="7">
    <source>
        <dbReference type="ARBA" id="ARBA00023002"/>
    </source>
</evidence>
<dbReference type="Proteomes" id="UP001168972">
    <property type="component" value="Unassembled WGS sequence"/>
</dbReference>
<comment type="domain">
    <text evidence="11">The histidine box domains are involved in binding the catalytic metal ions.</text>
</comment>
<keyword evidence="6 12" id="KW-1133">Transmembrane helix</keyword>
<feature type="transmembrane region" description="Helical" evidence="12">
    <location>
        <begin position="161"/>
        <end position="179"/>
    </location>
</feature>